<dbReference type="RefSeq" id="WP_241714176.1">
    <property type="nucleotide sequence ID" value="NZ_JALBUF010000005.1"/>
</dbReference>
<dbReference type="Gene3D" id="3.30.2130.10">
    <property type="entry name" value="VC0802-like"/>
    <property type="match status" value="1"/>
</dbReference>
<dbReference type="GO" id="GO:0005524">
    <property type="term" value="F:ATP binding"/>
    <property type="evidence" value="ECO:0007669"/>
    <property type="project" value="UniProtKB-KW"/>
</dbReference>
<comment type="catalytic activity">
    <reaction evidence="13 15">
        <text>L-aspartate + ATP = 4-phospho-L-aspartate + ADP</text>
        <dbReference type="Rhea" id="RHEA:23776"/>
        <dbReference type="ChEBI" id="CHEBI:29991"/>
        <dbReference type="ChEBI" id="CHEBI:30616"/>
        <dbReference type="ChEBI" id="CHEBI:57535"/>
        <dbReference type="ChEBI" id="CHEBI:456216"/>
        <dbReference type="EC" id="2.7.2.4"/>
    </reaction>
</comment>
<feature type="binding site" evidence="14">
    <location>
        <begin position="177"/>
        <end position="178"/>
    </location>
    <ligand>
        <name>ATP</name>
        <dbReference type="ChEBI" id="CHEBI:30616"/>
    </ligand>
</feature>
<dbReference type="NCBIfam" id="TIGR00656">
    <property type="entry name" value="asp_kin_monofn"/>
    <property type="match status" value="1"/>
</dbReference>
<feature type="domain" description="CASTOR ACT" evidence="18">
    <location>
        <begin position="336"/>
        <end position="397"/>
    </location>
</feature>
<gene>
    <name evidence="19" type="primary">lysC_2</name>
    <name evidence="19" type="ORF">MM817_01923</name>
</gene>
<proteinExistence type="inferred from homology"/>
<keyword evidence="8 14" id="KW-0547">Nucleotide-binding</keyword>
<feature type="binding site" evidence="14">
    <location>
        <begin position="213"/>
        <end position="214"/>
    </location>
    <ligand>
        <name>ATP</name>
        <dbReference type="ChEBI" id="CHEBI:30616"/>
    </ligand>
</feature>
<evidence type="ECO:0000259" key="18">
    <source>
        <dbReference type="Pfam" id="PF13840"/>
    </source>
</evidence>
<dbReference type="PANTHER" id="PTHR21499:SF3">
    <property type="entry name" value="ASPARTOKINASE"/>
    <property type="match status" value="1"/>
</dbReference>
<dbReference type="Pfam" id="PF00696">
    <property type="entry name" value="AA_kinase"/>
    <property type="match status" value="1"/>
</dbReference>
<comment type="pathway">
    <text evidence="4 16">Amino-acid biosynthesis; L-threonine biosynthesis; L-threonine from L-aspartate: step 1/5.</text>
</comment>
<dbReference type="NCBIfam" id="TIGR00657">
    <property type="entry name" value="asp_kinases"/>
    <property type="match status" value="1"/>
</dbReference>
<evidence type="ECO:0000256" key="3">
    <source>
        <dbReference type="ARBA" id="ARBA00004986"/>
    </source>
</evidence>
<evidence type="ECO:0000256" key="10">
    <source>
        <dbReference type="ARBA" id="ARBA00022840"/>
    </source>
</evidence>
<evidence type="ECO:0000256" key="12">
    <source>
        <dbReference type="ARBA" id="ARBA00023154"/>
    </source>
</evidence>
<evidence type="ECO:0000256" key="14">
    <source>
        <dbReference type="PIRSR" id="PIRSR000726-1"/>
    </source>
</evidence>
<evidence type="ECO:0000256" key="11">
    <source>
        <dbReference type="ARBA" id="ARBA00022915"/>
    </source>
</evidence>
<keyword evidence="12" id="KW-0457">Lysine biosynthesis</keyword>
<evidence type="ECO:0000256" key="9">
    <source>
        <dbReference type="ARBA" id="ARBA00022777"/>
    </source>
</evidence>
<organism evidence="19 20">
    <name type="scientific">Sulfoacidibacillus ferrooxidans</name>
    <dbReference type="NCBI Taxonomy" id="2005001"/>
    <lineage>
        <taxon>Bacteria</taxon>
        <taxon>Bacillati</taxon>
        <taxon>Bacillota</taxon>
        <taxon>Bacilli</taxon>
        <taxon>Bacillales</taxon>
        <taxon>Alicyclobacillaceae</taxon>
        <taxon>Sulfoacidibacillus</taxon>
    </lineage>
</organism>
<evidence type="ECO:0000313" key="20">
    <source>
        <dbReference type="Proteomes" id="UP001139263"/>
    </source>
</evidence>
<comment type="pathway">
    <text evidence="2 16">Amino-acid biosynthesis; L-lysine biosynthesis via DAP pathway; (S)-tetrahydrodipicolinate from L-aspartate: step 1/4.</text>
</comment>
<dbReference type="GO" id="GO:0009090">
    <property type="term" value="P:homoserine biosynthetic process"/>
    <property type="evidence" value="ECO:0007669"/>
    <property type="project" value="TreeGrafter"/>
</dbReference>
<dbReference type="InterPro" id="IPR018042">
    <property type="entry name" value="Aspartate_kinase_CS"/>
</dbReference>
<keyword evidence="9 15" id="KW-0418">Kinase</keyword>
<keyword evidence="7 15" id="KW-0808">Transferase</keyword>
<evidence type="ECO:0000256" key="15">
    <source>
        <dbReference type="RuleBase" id="RU003448"/>
    </source>
</evidence>
<evidence type="ECO:0000256" key="4">
    <source>
        <dbReference type="ARBA" id="ARBA00005139"/>
    </source>
</evidence>
<dbReference type="EC" id="2.7.2.4" evidence="15"/>
<keyword evidence="11" id="KW-0220">Diaminopimelate biosynthesis</keyword>
<keyword evidence="6 16" id="KW-0028">Amino-acid biosynthesis</keyword>
<dbReference type="Proteomes" id="UP001139263">
    <property type="component" value="Unassembled WGS sequence"/>
</dbReference>
<dbReference type="NCBIfam" id="NF006068">
    <property type="entry name" value="PRK08210.1"/>
    <property type="match status" value="1"/>
</dbReference>
<dbReference type="AlphaFoldDB" id="A0A9X2ADM8"/>
<evidence type="ECO:0000256" key="8">
    <source>
        <dbReference type="ARBA" id="ARBA00022741"/>
    </source>
</evidence>
<evidence type="ECO:0000259" key="17">
    <source>
        <dbReference type="Pfam" id="PF00696"/>
    </source>
</evidence>
<comment type="caution">
    <text evidence="19">The sequence shown here is derived from an EMBL/GenBank/DDBJ whole genome shotgun (WGS) entry which is preliminary data.</text>
</comment>
<dbReference type="Pfam" id="PF13840">
    <property type="entry name" value="ACT_7"/>
    <property type="match status" value="1"/>
</dbReference>
<feature type="binding site" evidence="14">
    <location>
        <position position="52"/>
    </location>
    <ligand>
        <name>substrate</name>
    </ligand>
</feature>
<evidence type="ECO:0000256" key="1">
    <source>
        <dbReference type="ARBA" id="ARBA00003121"/>
    </source>
</evidence>
<dbReference type="PROSITE" id="PS00324">
    <property type="entry name" value="ASPARTOKINASE"/>
    <property type="match status" value="1"/>
</dbReference>
<dbReference type="GO" id="GO:0004072">
    <property type="term" value="F:aspartate kinase activity"/>
    <property type="evidence" value="ECO:0007669"/>
    <property type="project" value="UniProtKB-EC"/>
</dbReference>
<dbReference type="InterPro" id="IPR036393">
    <property type="entry name" value="AceGlu_kinase-like_sf"/>
</dbReference>
<comment type="pathway">
    <text evidence="3 16">Amino-acid biosynthesis; L-methionine biosynthesis via de novo pathway; L-homoserine from L-aspartate: step 1/3.</text>
</comment>
<feature type="domain" description="Aspartate/glutamate/uridylate kinase" evidence="17">
    <location>
        <begin position="2"/>
        <end position="234"/>
    </location>
</feature>
<feature type="binding site" evidence="14">
    <location>
        <begin position="7"/>
        <end position="10"/>
    </location>
    <ligand>
        <name>ATP</name>
        <dbReference type="ChEBI" id="CHEBI:30616"/>
    </ligand>
</feature>
<dbReference type="Gene3D" id="3.40.1160.10">
    <property type="entry name" value="Acetylglutamate kinase-like"/>
    <property type="match status" value="1"/>
</dbReference>
<dbReference type="InterPro" id="IPR005260">
    <property type="entry name" value="Asp_kin_monofn"/>
</dbReference>
<dbReference type="GO" id="GO:0019877">
    <property type="term" value="P:diaminopimelate biosynthetic process"/>
    <property type="evidence" value="ECO:0007669"/>
    <property type="project" value="UniProtKB-KW"/>
</dbReference>
<evidence type="ECO:0000313" key="19">
    <source>
        <dbReference type="EMBL" id="MCI0183640.1"/>
    </source>
</evidence>
<evidence type="ECO:0000256" key="5">
    <source>
        <dbReference type="ARBA" id="ARBA00010122"/>
    </source>
</evidence>
<dbReference type="InterPro" id="IPR027795">
    <property type="entry name" value="CASTOR_ACT_dom"/>
</dbReference>
<dbReference type="GO" id="GO:0009089">
    <property type="term" value="P:lysine biosynthetic process via diaminopimelate"/>
    <property type="evidence" value="ECO:0007669"/>
    <property type="project" value="InterPro"/>
</dbReference>
<protein>
    <recommendedName>
        <fullName evidence="15">Aspartokinase</fullName>
        <ecNumber evidence="15">2.7.2.4</ecNumber>
    </recommendedName>
</protein>
<keyword evidence="10 14" id="KW-0067">ATP-binding</keyword>
<dbReference type="SUPFAM" id="SSF55021">
    <property type="entry name" value="ACT-like"/>
    <property type="match status" value="2"/>
</dbReference>
<evidence type="ECO:0000256" key="16">
    <source>
        <dbReference type="RuleBase" id="RU004249"/>
    </source>
</evidence>
<dbReference type="InterPro" id="IPR001341">
    <property type="entry name" value="Asp_kinase"/>
</dbReference>
<evidence type="ECO:0000256" key="6">
    <source>
        <dbReference type="ARBA" id="ARBA00022605"/>
    </source>
</evidence>
<evidence type="ECO:0000256" key="7">
    <source>
        <dbReference type="ARBA" id="ARBA00022679"/>
    </source>
</evidence>
<name>A0A9X2ADM8_9BACL</name>
<evidence type="ECO:0000256" key="2">
    <source>
        <dbReference type="ARBA" id="ARBA00004766"/>
    </source>
</evidence>
<dbReference type="GO" id="GO:0005829">
    <property type="term" value="C:cytosol"/>
    <property type="evidence" value="ECO:0007669"/>
    <property type="project" value="TreeGrafter"/>
</dbReference>
<sequence>MKVIVQKFGGTSVSSRSMREKAVMHIEAALEEGYSVVVVVSAMGRIGEPYATDTLLSLVRADDTVSARDMDLLMSCGETISAVIFGSMLRGRGHEVTVLTGAQAGMITSNEFGNARIAKIDPERIVKELKNNHIVVVTGFQGMTHDGETTTLGRGGSDTSATALGVALDAEFIDIFTDVDGIMTADPNIVEGARRLSHLTYTEIANFASQGAKVIHPRAVELAMQKNIPIRVRSTESNDLGTLVTSGMHFLEARPANDKILTGVAHSSRLTQIKVRAKTKRPGFQNLVFRSMAENDISVDFFNVTPEEVVYTVPNNHVSQAVNTLLALDLEVETIANVAKVAAVGAGIHGVPGVMARIVEALTDQDIEILQSADSNTTIWCLVHEADMANALRAIHDKFNL</sequence>
<dbReference type="PANTHER" id="PTHR21499">
    <property type="entry name" value="ASPARTATE KINASE"/>
    <property type="match status" value="1"/>
</dbReference>
<dbReference type="InterPro" id="IPR001048">
    <property type="entry name" value="Asp/Glu/Uridylate_kinase"/>
</dbReference>
<reference evidence="19" key="1">
    <citation type="submission" date="2022-03" db="EMBL/GenBank/DDBJ databases">
        <title>Draft Genome Sequence of Firmicute Strain S0AB, a Heterotrophic Iron/Sulfur-Oxidizing Extreme Acidophile.</title>
        <authorList>
            <person name="Vergara E."/>
            <person name="Pakostova E."/>
            <person name="Johnson D.B."/>
            <person name="Holmes D.S."/>
        </authorList>
    </citation>
    <scope>NUCLEOTIDE SEQUENCE</scope>
    <source>
        <strain evidence="19">S0AB</strain>
    </source>
</reference>
<dbReference type="SUPFAM" id="SSF53633">
    <property type="entry name" value="Carbamate kinase-like"/>
    <property type="match status" value="1"/>
</dbReference>
<keyword evidence="20" id="KW-1185">Reference proteome</keyword>
<comment type="function">
    <text evidence="1">Catalyzes the phosphorylation of the beta-carboxyl group of aspartic acid with ATP to yield 4-phospho-L-aspartate, which is involved in the branched biosynthetic pathway leading to the biosynthesis of amino acids threonine, isoleucine and methionine.</text>
</comment>
<feature type="binding site" evidence="14">
    <location>
        <position position="78"/>
    </location>
    <ligand>
        <name>substrate</name>
    </ligand>
</feature>
<dbReference type="PIRSF" id="PIRSF000726">
    <property type="entry name" value="Asp_kin"/>
    <property type="match status" value="1"/>
</dbReference>
<evidence type="ECO:0000256" key="13">
    <source>
        <dbReference type="ARBA" id="ARBA00047872"/>
    </source>
</evidence>
<comment type="similarity">
    <text evidence="5 15">Belongs to the aspartokinase family.</text>
</comment>
<dbReference type="EMBL" id="JALBUF010000005">
    <property type="protein sequence ID" value="MCI0183640.1"/>
    <property type="molecule type" value="Genomic_DNA"/>
</dbReference>
<dbReference type="InterPro" id="IPR045865">
    <property type="entry name" value="ACT-like_dom_sf"/>
</dbReference>
<accession>A0A9X2ADM8</accession>